<feature type="transmembrane region" description="Helical" evidence="7">
    <location>
        <begin position="202"/>
        <end position="221"/>
    </location>
</feature>
<sequence>MDREKLVNEYGKLGFSDVKTNIPGINILFRAEGLRAEVCVIVDNTAAPYMDGSQMQNIKRQLETRLLTDHPDNPGVLFILLTDSVERERHTAESGISVWIVDVHSRRLIIYENQPEDYARSRTMLENFLGYRDVKKEQKMRAVKADIPIVNILLVAANIIVFILLEIAGSTEDTYFMLAHGAAFGDYIFNGNEYYRLFTSTFIHFGAYHLVSNMITLILIGNRAERILGSFKYLVIYIASGVGASLVSSAYYYVQGDMVVSGGASGAIFGVIGALLVLIIKNRRVFGGVMKIQFILFVLLVLYNGFMNVKIDVAAHLAGLVLGIVLTHLLTRKHAGKMR</sequence>
<comment type="subcellular location">
    <subcellularLocation>
        <location evidence="1">Membrane</location>
        <topology evidence="1">Multi-pass membrane protein</topology>
    </subcellularLocation>
</comment>
<gene>
    <name evidence="9" type="ORF">SAMN02745691_01950</name>
</gene>
<dbReference type="InterPro" id="IPR022764">
    <property type="entry name" value="Peptidase_S54_rhomboid_dom"/>
</dbReference>
<evidence type="ECO:0000256" key="6">
    <source>
        <dbReference type="ARBA" id="ARBA00023136"/>
    </source>
</evidence>
<feature type="transmembrane region" description="Helical" evidence="7">
    <location>
        <begin position="233"/>
        <end position="254"/>
    </location>
</feature>
<dbReference type="Gene3D" id="1.20.1540.10">
    <property type="entry name" value="Rhomboid-like"/>
    <property type="match status" value="1"/>
</dbReference>
<proteinExistence type="inferred from homology"/>
<dbReference type="OrthoDB" id="9813074at2"/>
<evidence type="ECO:0000313" key="10">
    <source>
        <dbReference type="Proteomes" id="UP000184342"/>
    </source>
</evidence>
<keyword evidence="3 7" id="KW-0812">Transmembrane</keyword>
<dbReference type="PANTHER" id="PTHR43731">
    <property type="entry name" value="RHOMBOID PROTEASE"/>
    <property type="match status" value="1"/>
</dbReference>
<feature type="transmembrane region" description="Helical" evidence="7">
    <location>
        <begin position="292"/>
        <end position="307"/>
    </location>
</feature>
<dbReference type="GO" id="GO:0004252">
    <property type="term" value="F:serine-type endopeptidase activity"/>
    <property type="evidence" value="ECO:0007669"/>
    <property type="project" value="InterPro"/>
</dbReference>
<dbReference type="InterPro" id="IPR050925">
    <property type="entry name" value="Rhomboid_protease_S54"/>
</dbReference>
<accession>A0A1M6JA20</accession>
<evidence type="ECO:0000256" key="4">
    <source>
        <dbReference type="ARBA" id="ARBA00022801"/>
    </source>
</evidence>
<keyword evidence="6 7" id="KW-0472">Membrane</keyword>
<protein>
    <submittedName>
        <fullName evidence="9">Rhomboid family protein</fullName>
    </submittedName>
</protein>
<feature type="transmembrane region" description="Helical" evidence="7">
    <location>
        <begin position="260"/>
        <end position="280"/>
    </location>
</feature>
<evidence type="ECO:0000259" key="8">
    <source>
        <dbReference type="Pfam" id="PF01694"/>
    </source>
</evidence>
<name>A0A1M6JA20_9FIRM</name>
<feature type="domain" description="Peptidase S54 rhomboid" evidence="8">
    <location>
        <begin position="192"/>
        <end position="332"/>
    </location>
</feature>
<keyword evidence="5 7" id="KW-1133">Transmembrane helix</keyword>
<dbReference type="RefSeq" id="WP_094757413.1">
    <property type="nucleotide sequence ID" value="NZ_FQYT01000021.1"/>
</dbReference>
<dbReference type="Proteomes" id="UP000184342">
    <property type="component" value="Unassembled WGS sequence"/>
</dbReference>
<reference evidence="9 10" key="1">
    <citation type="submission" date="2016-11" db="EMBL/GenBank/DDBJ databases">
        <authorList>
            <person name="Jaros S."/>
            <person name="Januszkiewicz K."/>
            <person name="Wedrychowicz H."/>
        </authorList>
    </citation>
    <scope>NUCLEOTIDE SEQUENCE [LARGE SCALE GENOMIC DNA]</scope>
    <source>
        <strain evidence="9 10">DSM 15970</strain>
    </source>
</reference>
<dbReference type="InterPro" id="IPR035952">
    <property type="entry name" value="Rhomboid-like_sf"/>
</dbReference>
<feature type="transmembrane region" description="Helical" evidence="7">
    <location>
        <begin position="313"/>
        <end position="331"/>
    </location>
</feature>
<keyword evidence="4" id="KW-0378">Hydrolase</keyword>
<dbReference type="GO" id="GO:0016020">
    <property type="term" value="C:membrane"/>
    <property type="evidence" value="ECO:0007669"/>
    <property type="project" value="UniProtKB-SubCell"/>
</dbReference>
<comment type="similarity">
    <text evidence="2">Belongs to the peptidase S54 family.</text>
</comment>
<evidence type="ECO:0000256" key="5">
    <source>
        <dbReference type="ARBA" id="ARBA00022989"/>
    </source>
</evidence>
<dbReference type="AlphaFoldDB" id="A0A1M6JA20"/>
<evidence type="ECO:0000256" key="7">
    <source>
        <dbReference type="SAM" id="Phobius"/>
    </source>
</evidence>
<evidence type="ECO:0000256" key="1">
    <source>
        <dbReference type="ARBA" id="ARBA00004141"/>
    </source>
</evidence>
<keyword evidence="10" id="KW-1185">Reference proteome</keyword>
<dbReference type="PANTHER" id="PTHR43731:SF14">
    <property type="entry name" value="PRESENILIN-ASSOCIATED RHOMBOID-LIKE PROTEIN, MITOCHONDRIAL"/>
    <property type="match status" value="1"/>
</dbReference>
<feature type="transmembrane region" description="Helical" evidence="7">
    <location>
        <begin position="149"/>
        <end position="168"/>
    </location>
</feature>
<evidence type="ECO:0000313" key="9">
    <source>
        <dbReference type="EMBL" id="SHJ43474.1"/>
    </source>
</evidence>
<dbReference type="Pfam" id="PF01694">
    <property type="entry name" value="Rhomboid"/>
    <property type="match status" value="1"/>
</dbReference>
<evidence type="ECO:0000256" key="2">
    <source>
        <dbReference type="ARBA" id="ARBA00009045"/>
    </source>
</evidence>
<dbReference type="STRING" id="1122934.SAMN02745691_01950"/>
<dbReference type="SUPFAM" id="SSF144091">
    <property type="entry name" value="Rhomboid-like"/>
    <property type="match status" value="1"/>
</dbReference>
<organism evidence="9 10">
    <name type="scientific">Parasporobacterium paucivorans DSM 15970</name>
    <dbReference type="NCBI Taxonomy" id="1122934"/>
    <lineage>
        <taxon>Bacteria</taxon>
        <taxon>Bacillati</taxon>
        <taxon>Bacillota</taxon>
        <taxon>Clostridia</taxon>
        <taxon>Lachnospirales</taxon>
        <taxon>Lachnospiraceae</taxon>
        <taxon>Parasporobacterium</taxon>
    </lineage>
</organism>
<evidence type="ECO:0000256" key="3">
    <source>
        <dbReference type="ARBA" id="ARBA00022692"/>
    </source>
</evidence>
<dbReference type="EMBL" id="FQYT01000021">
    <property type="protein sequence ID" value="SHJ43474.1"/>
    <property type="molecule type" value="Genomic_DNA"/>
</dbReference>